<organism evidence="2 3">
    <name type="scientific">Turnera subulata</name>
    <dbReference type="NCBI Taxonomy" id="218843"/>
    <lineage>
        <taxon>Eukaryota</taxon>
        <taxon>Viridiplantae</taxon>
        <taxon>Streptophyta</taxon>
        <taxon>Embryophyta</taxon>
        <taxon>Tracheophyta</taxon>
        <taxon>Spermatophyta</taxon>
        <taxon>Magnoliopsida</taxon>
        <taxon>eudicotyledons</taxon>
        <taxon>Gunneridae</taxon>
        <taxon>Pentapetalae</taxon>
        <taxon>rosids</taxon>
        <taxon>fabids</taxon>
        <taxon>Malpighiales</taxon>
        <taxon>Passifloraceae</taxon>
        <taxon>Turnera</taxon>
    </lineage>
</organism>
<dbReference type="SUPFAM" id="SSF50386">
    <property type="entry name" value="STI-like"/>
    <property type="match status" value="1"/>
</dbReference>
<dbReference type="InterPro" id="IPR002160">
    <property type="entry name" value="Prot_inh_Kunz-lg"/>
</dbReference>
<dbReference type="SMART" id="SM00452">
    <property type="entry name" value="STI"/>
    <property type="match status" value="1"/>
</dbReference>
<dbReference type="Pfam" id="PF00197">
    <property type="entry name" value="Kunitz_legume"/>
    <property type="match status" value="1"/>
</dbReference>
<dbReference type="OrthoDB" id="1918435at2759"/>
<name>A0A9Q0G7Z3_9ROSI</name>
<accession>A0A9Q0G7Z3</accession>
<protein>
    <submittedName>
        <fullName evidence="2">Uncharacterized protein</fullName>
    </submittedName>
</protein>
<feature type="chain" id="PRO_5040313455" evidence="1">
    <location>
        <begin position="25"/>
        <end position="210"/>
    </location>
</feature>
<gene>
    <name evidence="2" type="ORF">Tsubulata_045284</name>
</gene>
<dbReference type="PROSITE" id="PS51257">
    <property type="entry name" value="PROKAR_LIPOPROTEIN"/>
    <property type="match status" value="1"/>
</dbReference>
<dbReference type="AlphaFoldDB" id="A0A9Q0G7Z3"/>
<sequence>MSMKLIGSLSLVVWSLFMATSCWAQDFPPVLDLEGNPLVSGATYHVVPPAFDISSGLTLVGRNGSCPFYVSQVIETRGQPAPTVPAIPVTFTPRVATDGNIIRETRDFTAQFDGASTCVQSTSWRVGEQDPETGRRYVVVGPVPSSDSTLGYFNIVQNDGQYNIQWCPNCLTGVCPKPRCGSVDFVEEDGKRLMVLDGPAYSFAFIRVSN</sequence>
<dbReference type="GO" id="GO:0004866">
    <property type="term" value="F:endopeptidase inhibitor activity"/>
    <property type="evidence" value="ECO:0007669"/>
    <property type="project" value="InterPro"/>
</dbReference>
<feature type="signal peptide" evidence="1">
    <location>
        <begin position="1"/>
        <end position="24"/>
    </location>
</feature>
<dbReference type="EMBL" id="JAKUCV010002110">
    <property type="protein sequence ID" value="KAJ4843924.1"/>
    <property type="molecule type" value="Genomic_DNA"/>
</dbReference>
<reference evidence="2" key="2">
    <citation type="journal article" date="2023" name="Plants (Basel)">
        <title>Annotation of the Turnera subulata (Passifloraceae) Draft Genome Reveals the S-Locus Evolved after the Divergence of Turneroideae from Passifloroideae in a Stepwise Manner.</title>
        <authorList>
            <person name="Henning P.M."/>
            <person name="Roalson E.H."/>
            <person name="Mir W."/>
            <person name="McCubbin A.G."/>
            <person name="Shore J.S."/>
        </authorList>
    </citation>
    <scope>NUCLEOTIDE SEQUENCE</scope>
    <source>
        <strain evidence="2">F60SS</strain>
    </source>
</reference>
<keyword evidence="3" id="KW-1185">Reference proteome</keyword>
<dbReference type="Gene3D" id="2.80.10.50">
    <property type="match status" value="1"/>
</dbReference>
<reference evidence="2" key="1">
    <citation type="submission" date="2022-02" db="EMBL/GenBank/DDBJ databases">
        <authorList>
            <person name="Henning P.M."/>
            <person name="McCubbin A.G."/>
            <person name="Shore J.S."/>
        </authorList>
    </citation>
    <scope>NUCLEOTIDE SEQUENCE</scope>
    <source>
        <strain evidence="2">F60SS</strain>
        <tissue evidence="2">Leaves</tissue>
    </source>
</reference>
<dbReference type="PROSITE" id="PS00283">
    <property type="entry name" value="SOYBEAN_KUNITZ"/>
    <property type="match status" value="1"/>
</dbReference>
<dbReference type="InterPro" id="IPR011065">
    <property type="entry name" value="Kunitz_inhibitor_STI-like_sf"/>
</dbReference>
<dbReference type="Proteomes" id="UP001141552">
    <property type="component" value="Unassembled WGS sequence"/>
</dbReference>
<proteinExistence type="predicted"/>
<dbReference type="PANTHER" id="PTHR33107">
    <property type="entry name" value="KUNITZ TRYPSIN INHIBITOR 2"/>
    <property type="match status" value="1"/>
</dbReference>
<comment type="caution">
    <text evidence="2">The sequence shown here is derived from an EMBL/GenBank/DDBJ whole genome shotgun (WGS) entry which is preliminary data.</text>
</comment>
<evidence type="ECO:0000256" key="1">
    <source>
        <dbReference type="SAM" id="SignalP"/>
    </source>
</evidence>
<evidence type="ECO:0000313" key="3">
    <source>
        <dbReference type="Proteomes" id="UP001141552"/>
    </source>
</evidence>
<dbReference type="PANTHER" id="PTHR33107:SF80">
    <property type="entry name" value="PUTATIVE-RELATED"/>
    <property type="match status" value="1"/>
</dbReference>
<keyword evidence="1" id="KW-0732">Signal</keyword>
<evidence type="ECO:0000313" key="2">
    <source>
        <dbReference type="EMBL" id="KAJ4843924.1"/>
    </source>
</evidence>